<evidence type="ECO:0000256" key="1">
    <source>
        <dbReference type="ARBA" id="ARBA00009437"/>
    </source>
</evidence>
<dbReference type="InterPro" id="IPR050950">
    <property type="entry name" value="HTH-type_LysR_regulators"/>
</dbReference>
<comment type="similarity">
    <text evidence="1">Belongs to the LysR transcriptional regulatory family.</text>
</comment>
<dbReference type="PANTHER" id="PTHR30419">
    <property type="entry name" value="HTH-TYPE TRANSCRIPTIONAL REGULATOR YBHD"/>
    <property type="match status" value="1"/>
</dbReference>
<keyword evidence="2" id="KW-0805">Transcription regulation</keyword>
<dbReference type="SUPFAM" id="SSF46785">
    <property type="entry name" value="Winged helix' DNA-binding domain"/>
    <property type="match status" value="1"/>
</dbReference>
<evidence type="ECO:0000256" key="2">
    <source>
        <dbReference type="ARBA" id="ARBA00023015"/>
    </source>
</evidence>
<keyword evidence="4" id="KW-0804">Transcription</keyword>
<accession>A0ABT6SF89</accession>
<dbReference type="InterPro" id="IPR000847">
    <property type="entry name" value="LysR_HTH_N"/>
</dbReference>
<dbReference type="Pfam" id="PF00126">
    <property type="entry name" value="HTH_1"/>
    <property type="match status" value="1"/>
</dbReference>
<evidence type="ECO:0000256" key="4">
    <source>
        <dbReference type="ARBA" id="ARBA00023163"/>
    </source>
</evidence>
<dbReference type="Pfam" id="PF03466">
    <property type="entry name" value="LysR_substrate"/>
    <property type="match status" value="1"/>
</dbReference>
<keyword evidence="7" id="KW-1185">Reference proteome</keyword>
<evidence type="ECO:0000256" key="3">
    <source>
        <dbReference type="ARBA" id="ARBA00023125"/>
    </source>
</evidence>
<proteinExistence type="inferred from homology"/>
<gene>
    <name evidence="6" type="ORF">QIS96_22505</name>
</gene>
<dbReference type="Gene3D" id="1.10.10.10">
    <property type="entry name" value="Winged helix-like DNA-binding domain superfamily/Winged helix DNA-binding domain"/>
    <property type="match status" value="1"/>
</dbReference>
<organism evidence="6 7">
    <name type="scientific">Streptomyces cavernicola</name>
    <dbReference type="NCBI Taxonomy" id="3043613"/>
    <lineage>
        <taxon>Bacteria</taxon>
        <taxon>Bacillati</taxon>
        <taxon>Actinomycetota</taxon>
        <taxon>Actinomycetes</taxon>
        <taxon>Kitasatosporales</taxon>
        <taxon>Streptomycetaceae</taxon>
        <taxon>Streptomyces</taxon>
    </lineage>
</organism>
<dbReference type="PRINTS" id="PR00039">
    <property type="entry name" value="HTHLYSR"/>
</dbReference>
<name>A0ABT6SF89_9ACTN</name>
<dbReference type="Proteomes" id="UP001223978">
    <property type="component" value="Unassembled WGS sequence"/>
</dbReference>
<dbReference type="RefSeq" id="WP_282544500.1">
    <property type="nucleotide sequence ID" value="NZ_JASCIQ010000024.1"/>
</dbReference>
<dbReference type="PROSITE" id="PS50931">
    <property type="entry name" value="HTH_LYSR"/>
    <property type="match status" value="1"/>
</dbReference>
<dbReference type="SUPFAM" id="SSF53850">
    <property type="entry name" value="Periplasmic binding protein-like II"/>
    <property type="match status" value="1"/>
</dbReference>
<feature type="domain" description="HTH lysR-type" evidence="5">
    <location>
        <begin position="1"/>
        <end position="58"/>
    </location>
</feature>
<dbReference type="EMBL" id="JASCIQ010000024">
    <property type="protein sequence ID" value="MDI3406569.1"/>
    <property type="molecule type" value="Genomic_DNA"/>
</dbReference>
<evidence type="ECO:0000313" key="6">
    <source>
        <dbReference type="EMBL" id="MDI3406569.1"/>
    </source>
</evidence>
<dbReference type="InterPro" id="IPR036390">
    <property type="entry name" value="WH_DNA-bd_sf"/>
</dbReference>
<comment type="caution">
    <text evidence="6">The sequence shown here is derived from an EMBL/GenBank/DDBJ whole genome shotgun (WGS) entry which is preliminary data.</text>
</comment>
<reference evidence="6 7" key="1">
    <citation type="submission" date="2023-05" db="EMBL/GenBank/DDBJ databases">
        <title>Draft genome sequence of Streptomyces sp. B-S-A6 isolated from a cave soil in Thailand.</title>
        <authorList>
            <person name="Chamroensaksri N."/>
            <person name="Muangham S."/>
        </authorList>
    </citation>
    <scope>NUCLEOTIDE SEQUENCE [LARGE SCALE GENOMIC DNA]</scope>
    <source>
        <strain evidence="6 7">B-S-A6</strain>
    </source>
</reference>
<keyword evidence="3" id="KW-0238">DNA-binding</keyword>
<sequence length="345" mass="37449">MDVRQLEYFLAVVEHGGVNRAAAALRVAQPSLSQAVRKLEKDLRTELFHRVGRGLVLAPAGEALVGPARQILRDISSARQAVHEVRDVERGRIDIASLSDISTDPLSVWVAHFRVKNPNVTLRVDERDHVSDVLELVKSGACELGVTTLPVPHDGLTDEFLVTQQFLLLLPPGTEGELPPVVPLRSMAGIPLVMGERNTPTRDYIEGMLRENGVAPHIAVEVPQRGAVVPMVLSGAGAAIVSLRVAMEAHQRGAVVREVDPPLQRRIGMVHRSGRLTNAAAAFLAETKADLASWNRSFDRRTASGLSRIEAAGQVMAAMEKRQLDRFKARSPIAVEETGGDDLDS</sequence>
<dbReference type="CDD" id="cd05466">
    <property type="entry name" value="PBP2_LTTR_substrate"/>
    <property type="match status" value="1"/>
</dbReference>
<dbReference type="InterPro" id="IPR005119">
    <property type="entry name" value="LysR_subst-bd"/>
</dbReference>
<dbReference type="Gene3D" id="3.40.190.290">
    <property type="match status" value="1"/>
</dbReference>
<evidence type="ECO:0000259" key="5">
    <source>
        <dbReference type="PROSITE" id="PS50931"/>
    </source>
</evidence>
<dbReference type="InterPro" id="IPR036388">
    <property type="entry name" value="WH-like_DNA-bd_sf"/>
</dbReference>
<evidence type="ECO:0000313" key="7">
    <source>
        <dbReference type="Proteomes" id="UP001223978"/>
    </source>
</evidence>
<protein>
    <submittedName>
        <fullName evidence="6">LysR substrate-binding domain-containing protein</fullName>
    </submittedName>
</protein>